<dbReference type="RefSeq" id="WP_211533802.1">
    <property type="nucleotide sequence ID" value="NZ_CP058560.1"/>
</dbReference>
<dbReference type="Gene3D" id="3.30.2320.80">
    <property type="match status" value="1"/>
</dbReference>
<dbReference type="GeneID" id="64819746"/>
<dbReference type="NCBIfam" id="NF001976">
    <property type="entry name" value="PRK00762.1"/>
    <property type="match status" value="1"/>
</dbReference>
<dbReference type="OrthoDB" id="36835at2157"/>
<sequence length="129" mass="14447">MHELSMADAIVKTVIEAAEKNEAIEVLEVTVELGQMTLLNPEQLKFMLEVLSEDTIVNGAKFNMEEIPIEIECFSCGFKGKANTDELDHYVPVINCPECEERNLNITAGRECNVKNIKIEKSDEDAQDS</sequence>
<dbReference type="InterPro" id="IPR020538">
    <property type="entry name" value="Hydgase_Ni_incorp_HypA/HybF_CS"/>
</dbReference>
<feature type="binding site" evidence="5">
    <location>
        <position position="73"/>
    </location>
    <ligand>
        <name>Zn(2+)</name>
        <dbReference type="ChEBI" id="CHEBI:29105"/>
    </ligand>
</feature>
<feature type="binding site" evidence="5">
    <location>
        <position position="2"/>
    </location>
    <ligand>
        <name>Ni(2+)</name>
        <dbReference type="ChEBI" id="CHEBI:49786"/>
    </ligand>
</feature>
<feature type="binding site" evidence="5">
    <location>
        <position position="96"/>
    </location>
    <ligand>
        <name>Zn(2+)</name>
        <dbReference type="ChEBI" id="CHEBI:29105"/>
    </ligand>
</feature>
<proteinExistence type="inferred from homology"/>
<dbReference type="KEGG" id="meme:HYG87_03235"/>
<evidence type="ECO:0000256" key="4">
    <source>
        <dbReference type="ARBA" id="ARBA00022833"/>
    </source>
</evidence>
<evidence type="ECO:0000313" key="6">
    <source>
        <dbReference type="EMBL" id="QUH22856.1"/>
    </source>
</evidence>
<keyword evidence="7" id="KW-1185">Reference proteome</keyword>
<dbReference type="InterPro" id="IPR000688">
    <property type="entry name" value="HypA/HybF"/>
</dbReference>
<dbReference type="Pfam" id="PF01155">
    <property type="entry name" value="HypA"/>
    <property type="match status" value="1"/>
</dbReference>
<dbReference type="HAMAP" id="MF_00213">
    <property type="entry name" value="HypA_HybF"/>
    <property type="match status" value="1"/>
</dbReference>
<organism evidence="6 7">
    <name type="scientific">Methanobacterium alkalithermotolerans</name>
    <dbReference type="NCBI Taxonomy" id="2731220"/>
    <lineage>
        <taxon>Archaea</taxon>
        <taxon>Methanobacteriati</taxon>
        <taxon>Methanobacteriota</taxon>
        <taxon>Methanomada group</taxon>
        <taxon>Methanobacteria</taxon>
        <taxon>Methanobacteriales</taxon>
        <taxon>Methanobacteriaceae</taxon>
        <taxon>Methanobacterium</taxon>
    </lineage>
</organism>
<evidence type="ECO:0000256" key="5">
    <source>
        <dbReference type="HAMAP-Rule" id="MF_00213"/>
    </source>
</evidence>
<dbReference type="EMBL" id="CP058560">
    <property type="protein sequence ID" value="QUH22856.1"/>
    <property type="molecule type" value="Genomic_DNA"/>
</dbReference>
<dbReference type="NCBIfam" id="TIGR00100">
    <property type="entry name" value="hypA"/>
    <property type="match status" value="1"/>
</dbReference>
<dbReference type="PROSITE" id="PS01249">
    <property type="entry name" value="HYPA"/>
    <property type="match status" value="1"/>
</dbReference>
<gene>
    <name evidence="5 6" type="primary">hypA</name>
    <name evidence="6" type="ORF">HYG87_03235</name>
</gene>
<dbReference type="AlphaFoldDB" id="A0A8T8K2Y2"/>
<comment type="function">
    <text evidence="5">Involved in the maturation of [NiFe] hydrogenases. Required for nickel insertion into the metal center of the hydrogenase.</text>
</comment>
<comment type="similarity">
    <text evidence="1 5">Belongs to the HypA/HybF family.</text>
</comment>
<evidence type="ECO:0000256" key="1">
    <source>
        <dbReference type="ARBA" id="ARBA00010748"/>
    </source>
</evidence>
<reference evidence="6" key="1">
    <citation type="submission" date="2020-07" db="EMBL/GenBank/DDBJ databases">
        <title>Methanobacterium. sp. MethCan genome.</title>
        <authorList>
            <person name="Postec A."/>
            <person name="Quemeneur M."/>
        </authorList>
    </citation>
    <scope>NUCLEOTIDE SEQUENCE</scope>
    <source>
        <strain evidence="6">MethCAN</strain>
    </source>
</reference>
<dbReference type="GO" id="GO:0008270">
    <property type="term" value="F:zinc ion binding"/>
    <property type="evidence" value="ECO:0007669"/>
    <property type="project" value="UniProtKB-UniRule"/>
</dbReference>
<evidence type="ECO:0000256" key="3">
    <source>
        <dbReference type="ARBA" id="ARBA00022723"/>
    </source>
</evidence>
<keyword evidence="3 5" id="KW-0479">Metal-binding</keyword>
<dbReference type="PANTHER" id="PTHR34535:SF3">
    <property type="entry name" value="HYDROGENASE MATURATION FACTOR HYPA"/>
    <property type="match status" value="1"/>
</dbReference>
<evidence type="ECO:0000256" key="2">
    <source>
        <dbReference type="ARBA" id="ARBA00022596"/>
    </source>
</evidence>
<feature type="binding site" evidence="5">
    <location>
        <position position="99"/>
    </location>
    <ligand>
        <name>Zn(2+)</name>
        <dbReference type="ChEBI" id="CHEBI:29105"/>
    </ligand>
</feature>
<dbReference type="GO" id="GO:0016151">
    <property type="term" value="F:nickel cation binding"/>
    <property type="evidence" value="ECO:0007669"/>
    <property type="project" value="UniProtKB-UniRule"/>
</dbReference>
<dbReference type="Proteomes" id="UP000681041">
    <property type="component" value="Chromosome"/>
</dbReference>
<accession>A0A8T8K2Y2</accession>
<name>A0A8T8K2Y2_9EURY</name>
<keyword evidence="4 5" id="KW-0862">Zinc</keyword>
<keyword evidence="2 5" id="KW-0533">Nickel</keyword>
<protein>
    <recommendedName>
        <fullName evidence="5">Hydrogenase maturation factor HypA</fullName>
    </recommendedName>
</protein>
<feature type="binding site" evidence="5">
    <location>
        <position position="76"/>
    </location>
    <ligand>
        <name>Zn(2+)</name>
        <dbReference type="ChEBI" id="CHEBI:29105"/>
    </ligand>
</feature>
<evidence type="ECO:0000313" key="7">
    <source>
        <dbReference type="Proteomes" id="UP000681041"/>
    </source>
</evidence>
<dbReference type="GO" id="GO:0051604">
    <property type="term" value="P:protein maturation"/>
    <property type="evidence" value="ECO:0007669"/>
    <property type="project" value="InterPro"/>
</dbReference>
<dbReference type="PANTHER" id="PTHR34535">
    <property type="entry name" value="HYDROGENASE MATURATION FACTOR HYPA"/>
    <property type="match status" value="1"/>
</dbReference>
<dbReference type="PIRSF" id="PIRSF004761">
    <property type="entry name" value="Hydrgn_mat_HypA"/>
    <property type="match status" value="1"/>
</dbReference>